<dbReference type="Pfam" id="PF20518">
    <property type="entry name" value="Apc1_MidN"/>
    <property type="match status" value="1"/>
</dbReference>
<keyword evidence="2" id="KW-0132">Cell division</keyword>
<gene>
    <name evidence="12" type="ORF">CHS0354_023054</name>
</gene>
<evidence type="ECO:0000256" key="5">
    <source>
        <dbReference type="ARBA" id="ARBA00023306"/>
    </source>
</evidence>
<dbReference type="EMBL" id="JAEAOA010001395">
    <property type="protein sequence ID" value="KAK3580765.1"/>
    <property type="molecule type" value="Genomic_DNA"/>
</dbReference>
<dbReference type="GO" id="GO:0005680">
    <property type="term" value="C:anaphase-promoting complex"/>
    <property type="evidence" value="ECO:0007669"/>
    <property type="project" value="InterPro"/>
</dbReference>
<dbReference type="Pfam" id="PF21282">
    <property type="entry name" value="APC1_3rd"/>
    <property type="match status" value="1"/>
</dbReference>
<accession>A0AAE0RWU2</accession>
<feature type="domain" description="Anaphase-promoting complex subunit 1 middle" evidence="10">
    <location>
        <begin position="666"/>
        <end position="981"/>
    </location>
</feature>
<reference evidence="12" key="2">
    <citation type="journal article" date="2021" name="Genome Biol. Evol.">
        <title>Developing a high-quality reference genome for a parasitic bivalve with doubly uniparental inheritance (Bivalvia: Unionida).</title>
        <authorList>
            <person name="Smith C.H."/>
        </authorList>
    </citation>
    <scope>NUCLEOTIDE SEQUENCE</scope>
    <source>
        <strain evidence="12">CHS0354</strain>
        <tissue evidence="12">Mantle</tissue>
    </source>
</reference>
<keyword evidence="4" id="KW-0498">Mitosis</keyword>
<evidence type="ECO:0000256" key="7">
    <source>
        <dbReference type="SAM" id="Phobius"/>
    </source>
</evidence>
<comment type="caution">
    <text evidence="12">The sequence shown here is derived from an EMBL/GenBank/DDBJ whole genome shotgun (WGS) entry which is preliminary data.</text>
</comment>
<dbReference type="InterPro" id="IPR048971">
    <property type="entry name" value="Apc1_3rd"/>
</dbReference>
<evidence type="ECO:0000256" key="2">
    <source>
        <dbReference type="ARBA" id="ARBA00022618"/>
    </source>
</evidence>
<dbReference type="FunFam" id="1.25.10.10:FF:000302">
    <property type="entry name" value="Anaphase-promoting complex subunit 1"/>
    <property type="match status" value="1"/>
</dbReference>
<evidence type="ECO:0000313" key="12">
    <source>
        <dbReference type="EMBL" id="KAK3580765.1"/>
    </source>
</evidence>
<evidence type="ECO:0000256" key="6">
    <source>
        <dbReference type="SAM" id="MobiDB-lite"/>
    </source>
</evidence>
<organism evidence="12 13">
    <name type="scientific">Potamilus streckersoni</name>
    <dbReference type="NCBI Taxonomy" id="2493646"/>
    <lineage>
        <taxon>Eukaryota</taxon>
        <taxon>Metazoa</taxon>
        <taxon>Spiralia</taxon>
        <taxon>Lophotrochozoa</taxon>
        <taxon>Mollusca</taxon>
        <taxon>Bivalvia</taxon>
        <taxon>Autobranchia</taxon>
        <taxon>Heteroconchia</taxon>
        <taxon>Palaeoheterodonta</taxon>
        <taxon>Unionida</taxon>
        <taxon>Unionoidea</taxon>
        <taxon>Unionidae</taxon>
        <taxon>Ambleminae</taxon>
        <taxon>Lampsilini</taxon>
        <taxon>Potamilus</taxon>
    </lineage>
</organism>
<dbReference type="InterPro" id="IPR041221">
    <property type="entry name" value="APC1_C"/>
</dbReference>
<evidence type="ECO:0000313" key="13">
    <source>
        <dbReference type="Proteomes" id="UP001195483"/>
    </source>
</evidence>
<keyword evidence="7" id="KW-1133">Transmembrane helix</keyword>
<keyword evidence="7" id="KW-0812">Transmembrane</keyword>
<feature type="domain" description="Anaphase-promoting complex subunit 1 C-terminal" evidence="9">
    <location>
        <begin position="1739"/>
        <end position="1908"/>
    </location>
</feature>
<feature type="transmembrane region" description="Helical" evidence="7">
    <location>
        <begin position="1549"/>
        <end position="1570"/>
    </location>
</feature>
<evidence type="ECO:0008006" key="14">
    <source>
        <dbReference type="Google" id="ProtNLM"/>
    </source>
</evidence>
<evidence type="ECO:0000259" key="11">
    <source>
        <dbReference type="Pfam" id="PF21282"/>
    </source>
</evidence>
<dbReference type="InterPro" id="IPR024990">
    <property type="entry name" value="Apc1"/>
</dbReference>
<evidence type="ECO:0000259" key="8">
    <source>
        <dbReference type="Pfam" id="PF12859"/>
    </source>
</evidence>
<dbReference type="InterPro" id="IPR046794">
    <property type="entry name" value="Apc1_MidN"/>
</dbReference>
<reference evidence="12" key="1">
    <citation type="journal article" date="2021" name="Genome Biol. Evol.">
        <title>A High-Quality Reference Genome for a Parasitic Bivalve with Doubly Uniparental Inheritance (Bivalvia: Unionida).</title>
        <authorList>
            <person name="Smith C.H."/>
        </authorList>
    </citation>
    <scope>NUCLEOTIDE SEQUENCE</scope>
    <source>
        <strain evidence="12">CHS0354</strain>
    </source>
</reference>
<sequence length="1950" mass="217903">MISACDTQDFVPFGRGFIRQHPGKFQLQVQNTLQTDHGLPLLKSFRDISIQETIKQKEQWIFRSLTVGGDSYDEELYISGHTVIWSRGGQDGARSIVKTFTMDSPVLQAVWSSFVIPESDAQGTSLDLPGETQRGVCIIESSVVSCFLQDGGEYTSALPFTVSHAWVIKNGLLFERTVSPSEITSRNRNAPNQTMIFSMLHPLDEVAPVITRTVTAGGPKIAYMTDNTQHIVFCSLEPSIVLTYDTMVGMHSVWRVRRARGEECSVVSSSWDTTASLCQMGPGTPGAGLNQSSNSYSYSRLLSSISGQSTSASPLRSYSGRISSPLNLMSRSQSPLVAGVAQPSMDRRSHSPSLNMGSLHRFHSPSPHANRSPGNYWRTPPVGVHNVSLINESFCERFEPINPEVCFDHLWTEPAPAIRDGSLGKSSKAFLAKDLCGQQFLCYVISYKQQLKCVKFEESNDRSQLIFGAVAVIPAKDAVPIESLDLMLVLDTLGWLFVYSGTIKLNRIHVPTLPLGSGSLSMLKLTTPINSPTRGGVFTSSRPPSAMDTRFDEEFQLNQISPVPTELEESARFEDFLMSSNFIQGLRDNVGCKFTIELVNGSLCRSGLPPLTSLPGIDLCLKAMKHLIPKDLALHMIGKWYTLRNIPGSIGNQLEWTLFNRCLLTMMGYDVSRLAFTAGKADGDTSMSPVQSAKKSKPSDQGSEEDWEKMLNSQHHKMSSSCMEGFLGLASNDDVLDSINYSKPCSINSTAMLFTHIPSAFMALHLVYEEMKLNTLLLDEMEQLVPLLFHLASDLKCDLYMDYYQRDFPHLFHAVDDVHQVTPEDLQKMQYPQVFSRKVPSVQDWLIRSLEGRENGSVLYIPNVCTNIQNIVSLYALLLNKHMSREQAIEKCLRKLAPAGHRAPTVDLSMSRSFCRSSPTENSVERMVLFMIEQGMTDKELTTLPVGVALPIREAIFHCRCNPPSDWPMEAYALIGRQDISQLLENEKPRGVATPLGSFTQKLYPRACNKKDEDDGMENLDDELLKLRFSEDLRVQEARRLLQSAHPARIALTQRPEVGDHEFIEEQEKHLYSICIRTMALPVGRGMFTLSTHHPIPTETFPIPKLCLTGRAPPRNNTVDLTHIDTPTNMSAWPHFHNGVAAGLRIANFSEVDSTWIIYNKPKTAELTNEYPGFLMALGLNKHLVNLNILNVHDYLSKGHEMTTIGLLLGLAAAKRGTMDFATTKILSIHVPALLPPTSTELSVAHNIQVSAVMGIGLVYQGTGHRHTAEVLLSEIGRPPGPEMENCTDRESYSLAAGLALGLVMFGKGAETVGTSDHSMADTLSHFMIGGHKRPLTGPARERYRTPSFQIKEGDSVNVDVTSPGATLALGMLYFNTSNSSVSEWLQVPDSQFMLDQVRPDFLMLRTLSRGLVMWDQVMPTFDYIKSNIPEILIKYAFQKKEGEDADNSIDYETMSQAYCNVIAGASMVIGLKFAGTANQMAFNTLMDCMKRSLRIISTPCLVEQAGKSTVEACMINILLAMAMVMAGTGNLDVLRICRMFRSRVGPPYNLYVMYGSHMAISMAIGLLFLGGGRYTLSTKPEAIGVLLCAFFPKFPIHSNDNRYHLQAFRHLYVLAAESRIMLPRDVDTGYACYVPLEIRYKDTKDYKNVSYETSAPCILPDLDLIEEIKILGPRYWPIIFHVDKNWNTLRLLLHHNGTLYVKQRAGHLSYMEDPKGYRSMLAMSLTAEHFTPRTVKPDVIKSFTSDNKILALMEHFLGKDENKKETLLQLLSAVVYECVTMEKPEIISTHLMLDQIVRRSDLQQASLGITQLKLIFAYYSHAPQELFNKQVTTQPTQPNQRQEQKTSHSKQLLKPEFLISVKNRLERIFDQWEIENQNLLVKYLRGEILKGHDISNLSAYLMWFDIPPPSDLAQITVDGLPTLPVLYSKMPHLKAGCVIKLLTAWQAST</sequence>
<dbReference type="Pfam" id="PF18122">
    <property type="entry name" value="APC1_C"/>
    <property type="match status" value="1"/>
</dbReference>
<dbReference type="GO" id="GO:0007091">
    <property type="term" value="P:metaphase/anaphase transition of mitotic cell cycle"/>
    <property type="evidence" value="ECO:0007669"/>
    <property type="project" value="TreeGrafter"/>
</dbReference>
<dbReference type="PANTHER" id="PTHR12827:SF3">
    <property type="entry name" value="ANAPHASE-PROMOTING COMPLEX SUBUNIT 1"/>
    <property type="match status" value="1"/>
</dbReference>
<feature type="transmembrane region" description="Helical" evidence="7">
    <location>
        <begin position="1515"/>
        <end position="1537"/>
    </location>
</feature>
<keyword evidence="5" id="KW-0131">Cell cycle</keyword>
<dbReference type="InterPro" id="IPR011989">
    <property type="entry name" value="ARM-like"/>
</dbReference>
<dbReference type="PANTHER" id="PTHR12827">
    <property type="entry name" value="MEIOTIC CHECKPOINT REGULATOR TSG24 FAMILY MEMBER"/>
    <property type="match status" value="1"/>
</dbReference>
<feature type="region of interest" description="Disordered" evidence="6">
    <location>
        <begin position="681"/>
        <end position="710"/>
    </location>
</feature>
<dbReference type="GO" id="GO:0060090">
    <property type="term" value="F:molecular adaptor activity"/>
    <property type="evidence" value="ECO:0007669"/>
    <property type="project" value="TreeGrafter"/>
</dbReference>
<dbReference type="Proteomes" id="UP001195483">
    <property type="component" value="Unassembled WGS sequence"/>
</dbReference>
<dbReference type="InterPro" id="IPR049255">
    <property type="entry name" value="Apc1_N"/>
</dbReference>
<proteinExistence type="inferred from homology"/>
<comment type="similarity">
    <text evidence="1">Belongs to the APC1 family.</text>
</comment>
<dbReference type="Pfam" id="PF12859">
    <property type="entry name" value="ANAPC1"/>
    <property type="match status" value="1"/>
</dbReference>
<evidence type="ECO:0000256" key="4">
    <source>
        <dbReference type="ARBA" id="ARBA00022776"/>
    </source>
</evidence>
<evidence type="ECO:0000256" key="3">
    <source>
        <dbReference type="ARBA" id="ARBA00022737"/>
    </source>
</evidence>
<feature type="domain" description="Anaphase-promoting complex subunit 1 N-terminal" evidence="8">
    <location>
        <begin position="68"/>
        <end position="182"/>
    </location>
</feature>
<dbReference type="GO" id="GO:0070979">
    <property type="term" value="P:protein K11-linked ubiquitination"/>
    <property type="evidence" value="ECO:0007669"/>
    <property type="project" value="TreeGrafter"/>
</dbReference>
<dbReference type="GO" id="GO:0031145">
    <property type="term" value="P:anaphase-promoting complex-dependent catabolic process"/>
    <property type="evidence" value="ECO:0007669"/>
    <property type="project" value="TreeGrafter"/>
</dbReference>
<evidence type="ECO:0000256" key="1">
    <source>
        <dbReference type="ARBA" id="ARBA00010547"/>
    </source>
</evidence>
<protein>
    <recommendedName>
        <fullName evidence="14">Anaphase-promoting complex subunit 1</fullName>
    </recommendedName>
</protein>
<keyword evidence="3" id="KW-0677">Repeat</keyword>
<reference evidence="12" key="3">
    <citation type="submission" date="2023-05" db="EMBL/GenBank/DDBJ databases">
        <authorList>
            <person name="Smith C.H."/>
        </authorList>
    </citation>
    <scope>NUCLEOTIDE SEQUENCE</scope>
    <source>
        <strain evidence="12">CHS0354</strain>
        <tissue evidence="12">Mantle</tissue>
    </source>
</reference>
<evidence type="ECO:0000259" key="10">
    <source>
        <dbReference type="Pfam" id="PF20518"/>
    </source>
</evidence>
<feature type="domain" description="Anaphase-promoting complex subunit 1 beta-sandwich" evidence="11">
    <location>
        <begin position="1620"/>
        <end position="1705"/>
    </location>
</feature>
<evidence type="ECO:0000259" key="9">
    <source>
        <dbReference type="Pfam" id="PF18122"/>
    </source>
</evidence>
<keyword evidence="13" id="KW-1185">Reference proteome</keyword>
<keyword evidence="7" id="KW-0472">Membrane</keyword>
<dbReference type="GO" id="GO:0051301">
    <property type="term" value="P:cell division"/>
    <property type="evidence" value="ECO:0007669"/>
    <property type="project" value="UniProtKB-KW"/>
</dbReference>
<dbReference type="Gene3D" id="1.25.10.10">
    <property type="entry name" value="Leucine-rich Repeat Variant"/>
    <property type="match status" value="2"/>
</dbReference>
<name>A0AAE0RWU2_9BIVA</name>